<proteinExistence type="predicted"/>
<dbReference type="OrthoDB" id="667380at2"/>
<dbReference type="RefSeq" id="WP_117384936.1">
    <property type="nucleotide sequence ID" value="NZ_QWDE01000006.1"/>
</dbReference>
<evidence type="ECO:0000313" key="2">
    <source>
        <dbReference type="EMBL" id="RFZ81261.1"/>
    </source>
</evidence>
<feature type="region of interest" description="Disordered" evidence="1">
    <location>
        <begin position="32"/>
        <end position="59"/>
    </location>
</feature>
<dbReference type="EMBL" id="QWDE01000006">
    <property type="protein sequence ID" value="RFZ81261.1"/>
    <property type="molecule type" value="Genomic_DNA"/>
</dbReference>
<accession>A0A3E2NJZ6</accession>
<keyword evidence="3" id="KW-1185">Reference proteome</keyword>
<dbReference type="Proteomes" id="UP000260823">
    <property type="component" value="Unassembled WGS sequence"/>
</dbReference>
<evidence type="ECO:0000256" key="1">
    <source>
        <dbReference type="SAM" id="MobiDB-lite"/>
    </source>
</evidence>
<dbReference type="AlphaFoldDB" id="A0A3E2NJZ6"/>
<gene>
    <name evidence="2" type="ORF">DYU05_19965</name>
</gene>
<reference evidence="2 3" key="1">
    <citation type="submission" date="2018-08" db="EMBL/GenBank/DDBJ databases">
        <title>Mucilaginibacter terrae sp. nov., isolated from manganese diggings.</title>
        <authorList>
            <person name="Huang Y."/>
            <person name="Zhou Z."/>
        </authorList>
    </citation>
    <scope>NUCLEOTIDE SEQUENCE [LARGE SCALE GENOMIC DNA]</scope>
    <source>
        <strain evidence="2 3">ZH6</strain>
    </source>
</reference>
<organism evidence="2 3">
    <name type="scientific">Mucilaginibacter terrenus</name>
    <dbReference type="NCBI Taxonomy" id="2482727"/>
    <lineage>
        <taxon>Bacteria</taxon>
        <taxon>Pseudomonadati</taxon>
        <taxon>Bacteroidota</taxon>
        <taxon>Sphingobacteriia</taxon>
        <taxon>Sphingobacteriales</taxon>
        <taxon>Sphingobacteriaceae</taxon>
        <taxon>Mucilaginibacter</taxon>
    </lineage>
</organism>
<protein>
    <submittedName>
        <fullName evidence="2">3-oxoacyl-ACP synthase</fullName>
    </submittedName>
</protein>
<evidence type="ECO:0000313" key="3">
    <source>
        <dbReference type="Proteomes" id="UP000260823"/>
    </source>
</evidence>
<name>A0A3E2NJZ6_9SPHI</name>
<sequence>MTINIKEQLHTLCLSYVKQRLKAAEQAIAEAQEAANNDTKSSAGDKYETGREMAQQETNRNLSQLNEANKLLVALNQIGYKTSSDTVDAGSLVTTDNGIFYISISVGTLNFEEKSYFAVSPASPIGYKLKGKTAGEEINLNGKIYKILSVV</sequence>
<comment type="caution">
    <text evidence="2">The sequence shown here is derived from an EMBL/GenBank/DDBJ whole genome shotgun (WGS) entry which is preliminary data.</text>
</comment>